<dbReference type="Gene3D" id="1.10.3090.10">
    <property type="entry name" value="cca-adding enzyme, domain 2"/>
    <property type="match status" value="1"/>
</dbReference>
<dbReference type="InterPro" id="IPR032828">
    <property type="entry name" value="PolyA_RNA-bd"/>
</dbReference>
<dbReference type="NCBIfam" id="NF009814">
    <property type="entry name" value="PRK13299.1"/>
    <property type="match status" value="1"/>
</dbReference>
<feature type="binding site" evidence="11">
    <location>
        <position position="29"/>
    </location>
    <ligand>
        <name>ATP</name>
        <dbReference type="ChEBI" id="CHEBI:30616"/>
    </ligand>
</feature>
<evidence type="ECO:0000259" key="14">
    <source>
        <dbReference type="Pfam" id="PF13735"/>
    </source>
</evidence>
<feature type="domain" description="tRNA nucleotidyltransferase/poly(A) polymerase RNA and SrmB- binding" evidence="13">
    <location>
        <begin position="172"/>
        <end position="231"/>
    </location>
</feature>
<dbReference type="SUPFAM" id="SSF81301">
    <property type="entry name" value="Nucleotidyltransferase"/>
    <property type="match status" value="1"/>
</dbReference>
<comment type="similarity">
    <text evidence="11">Belongs to the tRNA nucleotidyltransferase/poly(A) polymerase family. Bacterial CCA-adding enzyme type 3 subfamily.</text>
</comment>
<comment type="function">
    <text evidence="11">Catalyzes the addition and repair of the essential 3'-terminal CCA sequence in tRNAs without using a nucleic acid template. Adds these three nucleotides in the order of C, C, and A to the tRNA nucleotide-73, using CTP and ATP as substrates and producing inorganic pyrophosphate. tRNA 3'-terminal CCA addition is required both for tRNA processing and repair. Also involved in tRNA surveillance by mediating tandem CCA addition to generate a CCACCA at the 3' terminus of unstable tRNAs. While stable tRNAs receive only 3'-terminal CCA, unstable tRNAs are marked with CCACCA and rapidly degraded.</text>
</comment>
<feature type="domain" description="CCA-adding enzyme C-terminal" evidence="14">
    <location>
        <begin position="249"/>
        <end position="391"/>
    </location>
</feature>
<feature type="binding site" evidence="11">
    <location>
        <position position="156"/>
    </location>
    <ligand>
        <name>ATP</name>
        <dbReference type="ChEBI" id="CHEBI:30616"/>
    </ligand>
</feature>
<organism evidence="15 16">
    <name type="scientific">Bacillus spongiae</name>
    <dbReference type="NCBI Taxonomy" id="2683610"/>
    <lineage>
        <taxon>Bacteria</taxon>
        <taxon>Bacillati</taxon>
        <taxon>Bacillota</taxon>
        <taxon>Bacilli</taxon>
        <taxon>Bacillales</taxon>
        <taxon>Bacillaceae</taxon>
        <taxon>Bacillus</taxon>
    </lineage>
</organism>
<feature type="binding site" evidence="11">
    <location>
        <position position="44"/>
    </location>
    <ligand>
        <name>Mg(2+)</name>
        <dbReference type="ChEBI" id="CHEBI:18420"/>
    </ligand>
</feature>
<dbReference type="EMBL" id="JBBAXC010000006">
    <property type="protein sequence ID" value="MEI5907216.1"/>
    <property type="molecule type" value="Genomic_DNA"/>
</dbReference>
<dbReference type="Gene3D" id="3.30.460.10">
    <property type="entry name" value="Beta Polymerase, domain 2"/>
    <property type="match status" value="1"/>
</dbReference>
<dbReference type="GO" id="GO:0004810">
    <property type="term" value="F:CCA tRNA nucleotidyltransferase activity"/>
    <property type="evidence" value="ECO:0007669"/>
    <property type="project" value="UniProtKB-EC"/>
</dbReference>
<evidence type="ECO:0000256" key="10">
    <source>
        <dbReference type="ARBA" id="ARBA00022884"/>
    </source>
</evidence>
<dbReference type="HAMAP" id="MF_01263">
    <property type="entry name" value="CCA_bact_type3"/>
    <property type="match status" value="1"/>
</dbReference>
<evidence type="ECO:0000256" key="1">
    <source>
        <dbReference type="ARBA" id="ARBA00001946"/>
    </source>
</evidence>
<dbReference type="Pfam" id="PF13735">
    <property type="entry name" value="tRNA_NucTran2_2"/>
    <property type="match status" value="1"/>
</dbReference>
<accession>A0ABU8HDA7</accession>
<keyword evidence="16" id="KW-1185">Reference proteome</keyword>
<feature type="domain" description="Poly A polymerase head" evidence="12">
    <location>
        <begin position="24"/>
        <end position="143"/>
    </location>
</feature>
<dbReference type="InterPro" id="IPR043519">
    <property type="entry name" value="NT_sf"/>
</dbReference>
<dbReference type="InterPro" id="IPR023068">
    <property type="entry name" value="CCA-adding_enz_firmicutes"/>
</dbReference>
<feature type="binding site" evidence="11">
    <location>
        <position position="165"/>
    </location>
    <ligand>
        <name>CTP</name>
        <dbReference type="ChEBI" id="CHEBI:37563"/>
    </ligand>
</feature>
<keyword evidence="2 11" id="KW-0808">Transferase</keyword>
<evidence type="ECO:0000256" key="4">
    <source>
        <dbReference type="ARBA" id="ARBA00022695"/>
    </source>
</evidence>
<feature type="binding site" evidence="11">
    <location>
        <position position="162"/>
    </location>
    <ligand>
        <name>ATP</name>
        <dbReference type="ChEBI" id="CHEBI:30616"/>
    </ligand>
</feature>
<evidence type="ECO:0000256" key="6">
    <source>
        <dbReference type="ARBA" id="ARBA00022741"/>
    </source>
</evidence>
<comment type="catalytic activity">
    <reaction evidence="11">
        <text>a tRNA precursor + 2 CTP + ATP = a tRNA with a 3' CCA end + 3 diphosphate</text>
        <dbReference type="Rhea" id="RHEA:14433"/>
        <dbReference type="Rhea" id="RHEA-COMP:10465"/>
        <dbReference type="Rhea" id="RHEA-COMP:10468"/>
        <dbReference type="ChEBI" id="CHEBI:30616"/>
        <dbReference type="ChEBI" id="CHEBI:33019"/>
        <dbReference type="ChEBI" id="CHEBI:37563"/>
        <dbReference type="ChEBI" id="CHEBI:74896"/>
        <dbReference type="ChEBI" id="CHEBI:83071"/>
        <dbReference type="EC" id="2.7.7.72"/>
    </reaction>
</comment>
<proteinExistence type="inferred from homology"/>
<comment type="catalytic activity">
    <reaction evidence="11">
        <text>a tRNA with a 3' CCA end + 2 CTP + ATP = a tRNA with a 3' CCACCA end + 3 diphosphate</text>
        <dbReference type="Rhea" id="RHEA:76235"/>
        <dbReference type="Rhea" id="RHEA-COMP:10468"/>
        <dbReference type="Rhea" id="RHEA-COMP:18655"/>
        <dbReference type="ChEBI" id="CHEBI:30616"/>
        <dbReference type="ChEBI" id="CHEBI:33019"/>
        <dbReference type="ChEBI" id="CHEBI:37563"/>
        <dbReference type="ChEBI" id="CHEBI:83071"/>
        <dbReference type="ChEBI" id="CHEBI:195187"/>
    </reaction>
</comment>
<feature type="binding site" evidence="11">
    <location>
        <position position="32"/>
    </location>
    <ligand>
        <name>CTP</name>
        <dbReference type="ChEBI" id="CHEBI:37563"/>
    </ligand>
</feature>
<evidence type="ECO:0000256" key="9">
    <source>
        <dbReference type="ARBA" id="ARBA00022842"/>
    </source>
</evidence>
<evidence type="ECO:0000256" key="8">
    <source>
        <dbReference type="ARBA" id="ARBA00022840"/>
    </source>
</evidence>
<evidence type="ECO:0000256" key="7">
    <source>
        <dbReference type="ARBA" id="ARBA00022800"/>
    </source>
</evidence>
<dbReference type="Pfam" id="PF01743">
    <property type="entry name" value="PolyA_pol"/>
    <property type="match status" value="1"/>
</dbReference>
<keyword evidence="10 11" id="KW-0694">RNA-binding</keyword>
<keyword evidence="4 11" id="KW-0548">Nucleotidyltransferase</keyword>
<keyword evidence="7 11" id="KW-0692">RNA repair</keyword>
<comment type="subunit">
    <text evidence="11">Homodimer.</text>
</comment>
<keyword evidence="6 11" id="KW-0547">Nucleotide-binding</keyword>
<feature type="binding site" evidence="11">
    <location>
        <position position="32"/>
    </location>
    <ligand>
        <name>ATP</name>
        <dbReference type="ChEBI" id="CHEBI:30616"/>
    </ligand>
</feature>
<dbReference type="EC" id="2.7.7.72" evidence="11"/>
<dbReference type="PANTHER" id="PTHR46173:SF1">
    <property type="entry name" value="CCA TRNA NUCLEOTIDYLTRANSFERASE 1, MITOCHONDRIAL"/>
    <property type="match status" value="1"/>
</dbReference>
<evidence type="ECO:0000256" key="3">
    <source>
        <dbReference type="ARBA" id="ARBA00022694"/>
    </source>
</evidence>
<feature type="binding site" evidence="11">
    <location>
        <position position="113"/>
    </location>
    <ligand>
        <name>CTP</name>
        <dbReference type="ChEBI" id="CHEBI:37563"/>
    </ligand>
</feature>
<comment type="caution">
    <text evidence="15">The sequence shown here is derived from an EMBL/GenBank/DDBJ whole genome shotgun (WGS) entry which is preliminary data.</text>
</comment>
<comment type="miscellaneous">
    <text evidence="11">A single active site specifically recognizes both ATP and CTP and is responsible for their addition.</text>
</comment>
<keyword evidence="8 11" id="KW-0067">ATP-binding</keyword>
<dbReference type="Proteomes" id="UP001312865">
    <property type="component" value="Unassembled WGS sequence"/>
</dbReference>
<feature type="binding site" evidence="11">
    <location>
        <position position="162"/>
    </location>
    <ligand>
        <name>CTP</name>
        <dbReference type="ChEBI" id="CHEBI:37563"/>
    </ligand>
</feature>
<dbReference type="InterPro" id="IPR050264">
    <property type="entry name" value="Bact_CCA-adding_enz_type3_sf"/>
</dbReference>
<evidence type="ECO:0000259" key="13">
    <source>
        <dbReference type="Pfam" id="PF12627"/>
    </source>
</evidence>
<reference evidence="15 16" key="1">
    <citation type="journal article" date="2018" name="J. Microbiol.">
        <title>Bacillus spongiae sp. nov., isolated from sponge of Jeju Island.</title>
        <authorList>
            <person name="Lee G.E."/>
            <person name="Im W.T."/>
            <person name="Park J.S."/>
        </authorList>
    </citation>
    <scope>NUCLEOTIDE SEQUENCE [LARGE SCALE GENOMIC DNA]</scope>
    <source>
        <strain evidence="15 16">135PIL107-10</strain>
    </source>
</reference>
<dbReference type="Pfam" id="PF12627">
    <property type="entry name" value="PolyA_pol_RNAbd"/>
    <property type="match status" value="1"/>
</dbReference>
<feature type="binding site" evidence="11">
    <location>
        <position position="113"/>
    </location>
    <ligand>
        <name>ATP</name>
        <dbReference type="ChEBI" id="CHEBI:30616"/>
    </ligand>
</feature>
<dbReference type="Gene3D" id="1.20.58.560">
    <property type="match status" value="1"/>
</dbReference>
<dbReference type="SUPFAM" id="SSF81891">
    <property type="entry name" value="Poly A polymerase C-terminal region-like"/>
    <property type="match status" value="1"/>
</dbReference>
<feature type="binding site" evidence="11">
    <location>
        <position position="165"/>
    </location>
    <ligand>
        <name>ATP</name>
        <dbReference type="ChEBI" id="CHEBI:30616"/>
    </ligand>
</feature>
<keyword evidence="5 11" id="KW-0479">Metal-binding</keyword>
<evidence type="ECO:0000256" key="2">
    <source>
        <dbReference type="ARBA" id="ARBA00022679"/>
    </source>
</evidence>
<name>A0ABU8HDA7_9BACI</name>
<gene>
    <name evidence="11" type="primary">cca</name>
    <name evidence="15" type="ORF">WAK64_09115</name>
</gene>
<evidence type="ECO:0000313" key="16">
    <source>
        <dbReference type="Proteomes" id="UP001312865"/>
    </source>
</evidence>
<sequence length="397" mass="46126">MSLPHPFSKAVPVLHRMKAAGFEAYFVGGSVRDYLLKRDIHDVDIATSALPIETKEIFENTIDIGIDHGTILVKFQGEAYEITTFRSEAEYNDFRRPDQVQFIRSLREDLQRRDFTMNSIAMNENGDLIDPFHGQKALMKRQVQTVGNAEDRFQEDALRMMRAVRFVSQLCFELAPSTKMALQEHASLLKHIAVERIYAEMCKLINGKNKVHALEIMVDTGLFRYLPGMEDKKKTLIKLIDYLPYIHGEMQFWLLFLSLCPSMNSKMFLTSWRMPNKKINFLLKAQSSLAERHQKDWNNYTIYRAGIETMLEVEMVYAALHKIPNQVHELTRRYENLPIKDRQELSVNGSDLLTWSGRAGGPWVKELLADIEKNVVEEKIVNEQLAIRKWIQQCNRL</sequence>
<dbReference type="Gene3D" id="1.10.246.80">
    <property type="match status" value="1"/>
</dbReference>
<evidence type="ECO:0000313" key="15">
    <source>
        <dbReference type="EMBL" id="MEI5907216.1"/>
    </source>
</evidence>
<keyword evidence="3 11" id="KW-0819">tRNA processing</keyword>
<dbReference type="RefSeq" id="WP_336586652.1">
    <property type="nucleotide sequence ID" value="NZ_JBBAXC010000006.1"/>
</dbReference>
<feature type="binding site" evidence="11">
    <location>
        <position position="159"/>
    </location>
    <ligand>
        <name>ATP</name>
        <dbReference type="ChEBI" id="CHEBI:30616"/>
    </ligand>
</feature>
<dbReference type="CDD" id="cd05398">
    <property type="entry name" value="NT_ClassII-CCAase"/>
    <property type="match status" value="1"/>
</dbReference>
<feature type="binding site" evidence="11">
    <location>
        <position position="29"/>
    </location>
    <ligand>
        <name>CTP</name>
        <dbReference type="ChEBI" id="CHEBI:37563"/>
    </ligand>
</feature>
<evidence type="ECO:0000256" key="11">
    <source>
        <dbReference type="HAMAP-Rule" id="MF_01263"/>
    </source>
</evidence>
<feature type="binding site" evidence="11">
    <location>
        <position position="159"/>
    </location>
    <ligand>
        <name>CTP</name>
        <dbReference type="ChEBI" id="CHEBI:37563"/>
    </ligand>
</feature>
<dbReference type="InterPro" id="IPR032810">
    <property type="entry name" value="CCA-adding_enz_C"/>
</dbReference>
<evidence type="ECO:0000259" key="12">
    <source>
        <dbReference type="Pfam" id="PF01743"/>
    </source>
</evidence>
<feature type="binding site" evidence="11">
    <location>
        <position position="42"/>
    </location>
    <ligand>
        <name>Mg(2+)</name>
        <dbReference type="ChEBI" id="CHEBI:18420"/>
    </ligand>
</feature>
<keyword evidence="9 11" id="KW-0460">Magnesium</keyword>
<evidence type="ECO:0000256" key="5">
    <source>
        <dbReference type="ARBA" id="ARBA00022723"/>
    </source>
</evidence>
<feature type="binding site" evidence="11">
    <location>
        <position position="156"/>
    </location>
    <ligand>
        <name>CTP</name>
        <dbReference type="ChEBI" id="CHEBI:37563"/>
    </ligand>
</feature>
<dbReference type="InterPro" id="IPR002646">
    <property type="entry name" value="PolA_pol_head_dom"/>
</dbReference>
<protein>
    <recommendedName>
        <fullName evidence="11">CCA-adding enzyme</fullName>
        <ecNumber evidence="11">2.7.7.72</ecNumber>
    </recommendedName>
    <alternativeName>
        <fullName evidence="11">CCA tRNA nucleotidyltransferase</fullName>
    </alternativeName>
    <alternativeName>
        <fullName evidence="11">tRNA CCA-pyrophosphorylase</fullName>
    </alternativeName>
    <alternativeName>
        <fullName evidence="11">tRNA adenylyl-/cytidylyl- transferase</fullName>
    </alternativeName>
    <alternativeName>
        <fullName evidence="11">tRNA nucleotidyltransferase</fullName>
    </alternativeName>
    <alternativeName>
        <fullName evidence="11">tRNA-NT</fullName>
    </alternativeName>
</protein>
<dbReference type="PANTHER" id="PTHR46173">
    <property type="entry name" value="CCA TRNA NUCLEOTIDYLTRANSFERASE 1, MITOCHONDRIAL"/>
    <property type="match status" value="1"/>
</dbReference>
<comment type="cofactor">
    <cofactor evidence="1 11">
        <name>Mg(2+)</name>
        <dbReference type="ChEBI" id="CHEBI:18420"/>
    </cofactor>
</comment>